<gene>
    <name evidence="4" type="ORF">MERR_LOCUS34567</name>
</gene>
<dbReference type="CDD" id="cd00121">
    <property type="entry name" value="MATH"/>
    <property type="match status" value="1"/>
</dbReference>
<reference evidence="4" key="1">
    <citation type="submission" date="2020-01" db="EMBL/GenBank/DDBJ databases">
        <authorList>
            <person name="Mishra B."/>
        </authorList>
    </citation>
    <scope>NUCLEOTIDE SEQUENCE [LARGE SCALE GENOMIC DNA]</scope>
</reference>
<comment type="caution">
    <text evidence="4">The sequence shown here is derived from an EMBL/GenBank/DDBJ whole genome shotgun (WGS) entry which is preliminary data.</text>
</comment>
<dbReference type="Proteomes" id="UP000467841">
    <property type="component" value="Unassembled WGS sequence"/>
</dbReference>
<feature type="domain" description="MATH" evidence="3">
    <location>
        <begin position="26"/>
        <end position="148"/>
    </location>
</feature>
<evidence type="ECO:0000313" key="5">
    <source>
        <dbReference type="Proteomes" id="UP000467841"/>
    </source>
</evidence>
<dbReference type="SMART" id="SM00061">
    <property type="entry name" value="MATH"/>
    <property type="match status" value="1"/>
</dbReference>
<dbReference type="OrthoDB" id="289038at2759"/>
<keyword evidence="5" id="KW-1185">Reference proteome</keyword>
<dbReference type="Pfam" id="PF22486">
    <property type="entry name" value="MATH_2"/>
    <property type="match status" value="1"/>
</dbReference>
<name>A0A6D2K3V0_9BRAS</name>
<dbReference type="Gene3D" id="2.60.210.10">
    <property type="entry name" value="Apoptosis, Tumor Necrosis Factor Receptor Associated Protein 2, Chain A"/>
    <property type="match status" value="1"/>
</dbReference>
<dbReference type="InterPro" id="IPR008974">
    <property type="entry name" value="TRAF-like"/>
</dbReference>
<dbReference type="EMBL" id="CACVBM020001373">
    <property type="protein sequence ID" value="CAA7047332.1"/>
    <property type="molecule type" value="Genomic_DNA"/>
</dbReference>
<sequence length="373" mass="42174">MFESITTTLSAQSSSSMSTETVGRKPSKAKYFLDEVSDVVKLLQGLTTTSSLKPKYVEVFPKGDLFDDHLSLYLCVANPESLRLGWKRRASFSFVLLSQSGKELFRKDESCQLFCAEFSGWGCDAVPLKKLQEEGFLEKNKLIVKVEIKVVEVVDEGDVTGNETLDVDGFQVVSVSWIFEEHPDFAVNVRPKKTTYINILLGLIETLNKPRHDISETELSNAQSELIDLTEAGFKLDWLETKLDEVSLERKKENTLEEHIKNLTLNKEKVKTDTSSAKVRSVEQTVLDLIDELNKEKHESAAKFLSLEHTVSDLEDVLNMEKDKSDTCAAKVSSLEQTVVNLRAEMNKEKAAACSWEVLDYEEDLHNEKVEYN</sequence>
<proteinExistence type="predicted"/>
<dbReference type="InterPro" id="IPR050804">
    <property type="entry name" value="MCC"/>
</dbReference>
<evidence type="ECO:0000256" key="1">
    <source>
        <dbReference type="ARBA" id="ARBA00023054"/>
    </source>
</evidence>
<dbReference type="PANTHER" id="PTHR46236">
    <property type="entry name" value="TRAF-LIKE SUPERFAMILY PROTEIN"/>
    <property type="match status" value="1"/>
</dbReference>
<feature type="coiled-coil region" evidence="2">
    <location>
        <begin position="253"/>
        <end position="299"/>
    </location>
</feature>
<dbReference type="PROSITE" id="PS50144">
    <property type="entry name" value="MATH"/>
    <property type="match status" value="1"/>
</dbReference>
<dbReference type="PANTHER" id="PTHR46236:SF12">
    <property type="entry name" value="MATH DOMAIN-CONTAINING PROTEIN"/>
    <property type="match status" value="1"/>
</dbReference>
<protein>
    <recommendedName>
        <fullName evidence="3">MATH domain-containing protein</fullName>
    </recommendedName>
</protein>
<evidence type="ECO:0000256" key="2">
    <source>
        <dbReference type="SAM" id="Coils"/>
    </source>
</evidence>
<evidence type="ECO:0000259" key="3">
    <source>
        <dbReference type="PROSITE" id="PS50144"/>
    </source>
</evidence>
<organism evidence="4 5">
    <name type="scientific">Microthlaspi erraticum</name>
    <dbReference type="NCBI Taxonomy" id="1685480"/>
    <lineage>
        <taxon>Eukaryota</taxon>
        <taxon>Viridiplantae</taxon>
        <taxon>Streptophyta</taxon>
        <taxon>Embryophyta</taxon>
        <taxon>Tracheophyta</taxon>
        <taxon>Spermatophyta</taxon>
        <taxon>Magnoliopsida</taxon>
        <taxon>eudicotyledons</taxon>
        <taxon>Gunneridae</taxon>
        <taxon>Pentapetalae</taxon>
        <taxon>rosids</taxon>
        <taxon>malvids</taxon>
        <taxon>Brassicales</taxon>
        <taxon>Brassicaceae</taxon>
        <taxon>Coluteocarpeae</taxon>
        <taxon>Microthlaspi</taxon>
    </lineage>
</organism>
<dbReference type="InterPro" id="IPR002083">
    <property type="entry name" value="MATH/TRAF_dom"/>
</dbReference>
<keyword evidence="1 2" id="KW-0175">Coiled coil</keyword>
<accession>A0A6D2K3V0</accession>
<evidence type="ECO:0000313" key="4">
    <source>
        <dbReference type="EMBL" id="CAA7047332.1"/>
    </source>
</evidence>
<dbReference type="SUPFAM" id="SSF49599">
    <property type="entry name" value="TRAF domain-like"/>
    <property type="match status" value="1"/>
</dbReference>
<dbReference type="AlphaFoldDB" id="A0A6D2K3V0"/>